<keyword evidence="1" id="KW-0472">Membrane</keyword>
<proteinExistence type="predicted"/>
<evidence type="ECO:0000313" key="2">
    <source>
        <dbReference type="EMBL" id="KMO82590.1"/>
    </source>
</evidence>
<organism evidence="2 3">
    <name type="scientific">Mycolicibacterium chlorophenolicum</name>
    <dbReference type="NCBI Taxonomy" id="37916"/>
    <lineage>
        <taxon>Bacteria</taxon>
        <taxon>Bacillati</taxon>
        <taxon>Actinomycetota</taxon>
        <taxon>Actinomycetes</taxon>
        <taxon>Mycobacteriales</taxon>
        <taxon>Mycobacteriaceae</taxon>
        <taxon>Mycolicibacterium</taxon>
    </lineage>
</organism>
<protein>
    <submittedName>
        <fullName evidence="2">Uncharacterized protein</fullName>
    </submittedName>
</protein>
<dbReference type="EMBL" id="JYNL01000009">
    <property type="protein sequence ID" value="KMO82590.1"/>
    <property type="molecule type" value="Genomic_DNA"/>
</dbReference>
<gene>
    <name evidence="2" type="ORF">MCHLDSM_01213</name>
</gene>
<sequence>MVRGGVLGGGLLATAAIIAAVGGRLHEGSIGPSLTRYAVIAGVLGAILLLIEILGRRHTDRQPRTYFYVSATRIQDGQALLITGPYATRDLAAGDIQRVRGELERRGLGPEYSWGVSESPDRFDGRLNAELGFQPA</sequence>
<name>A0A0J6WH62_9MYCO</name>
<dbReference type="RefSeq" id="WP_048469131.1">
    <property type="nucleotide sequence ID" value="NZ_JYNL01000009.1"/>
</dbReference>
<keyword evidence="3" id="KW-1185">Reference proteome</keyword>
<dbReference type="PATRIC" id="fig|37916.4.peg.1097"/>
<dbReference type="AlphaFoldDB" id="A0A0J6WH62"/>
<evidence type="ECO:0000313" key="3">
    <source>
        <dbReference type="Proteomes" id="UP000036513"/>
    </source>
</evidence>
<feature type="transmembrane region" description="Helical" evidence="1">
    <location>
        <begin position="35"/>
        <end position="54"/>
    </location>
</feature>
<keyword evidence="1" id="KW-1133">Transmembrane helix</keyword>
<reference evidence="2 3" key="1">
    <citation type="journal article" date="2015" name="Genome Biol. Evol.">
        <title>Characterization of Three Mycobacterium spp. with Potential Use in Bioremediation by Genome Sequencing and Comparative Genomics.</title>
        <authorList>
            <person name="Das S."/>
            <person name="Pettersson B.M."/>
            <person name="Behra P.R."/>
            <person name="Ramesh M."/>
            <person name="Dasgupta S."/>
            <person name="Bhattacharya A."/>
            <person name="Kirsebom L.A."/>
        </authorList>
    </citation>
    <scope>NUCLEOTIDE SEQUENCE [LARGE SCALE GENOMIC DNA]</scope>
    <source>
        <strain evidence="2 3">DSM 43826</strain>
    </source>
</reference>
<dbReference type="Proteomes" id="UP000036513">
    <property type="component" value="Unassembled WGS sequence"/>
</dbReference>
<comment type="caution">
    <text evidence="2">The sequence shown here is derived from an EMBL/GenBank/DDBJ whole genome shotgun (WGS) entry which is preliminary data.</text>
</comment>
<keyword evidence="1" id="KW-0812">Transmembrane</keyword>
<accession>A0A0J6WH62</accession>
<evidence type="ECO:0000256" key="1">
    <source>
        <dbReference type="SAM" id="Phobius"/>
    </source>
</evidence>